<organism evidence="4 5">
    <name type="scientific">Symbiodinium necroappetens</name>
    <dbReference type="NCBI Taxonomy" id="1628268"/>
    <lineage>
        <taxon>Eukaryota</taxon>
        <taxon>Sar</taxon>
        <taxon>Alveolata</taxon>
        <taxon>Dinophyceae</taxon>
        <taxon>Suessiales</taxon>
        <taxon>Symbiodiniaceae</taxon>
        <taxon>Symbiodinium</taxon>
    </lineage>
</organism>
<dbReference type="Pfam" id="PF02493">
    <property type="entry name" value="MORN"/>
    <property type="match status" value="6"/>
</dbReference>
<dbReference type="Proteomes" id="UP000601435">
    <property type="component" value="Unassembled WGS sequence"/>
</dbReference>
<evidence type="ECO:0000313" key="5">
    <source>
        <dbReference type="Proteomes" id="UP000601435"/>
    </source>
</evidence>
<feature type="binding site" evidence="3">
    <location>
        <position position="343"/>
    </location>
    <ligand>
        <name>Zn(2+)</name>
        <dbReference type="ChEBI" id="CHEBI:29105"/>
    </ligand>
</feature>
<keyword evidence="3" id="KW-0479">Metal-binding</keyword>
<dbReference type="EMBL" id="CAJNJA010005608">
    <property type="protein sequence ID" value="CAE7194185.1"/>
    <property type="molecule type" value="Genomic_DNA"/>
</dbReference>
<dbReference type="SUPFAM" id="SSF158745">
    <property type="entry name" value="LanC-like"/>
    <property type="match status" value="1"/>
</dbReference>
<comment type="similarity">
    <text evidence="1">Belongs to the LanC-like protein family.</text>
</comment>
<protein>
    <submittedName>
        <fullName evidence="4">LANCL2 protein</fullName>
    </submittedName>
</protein>
<dbReference type="AlphaFoldDB" id="A0A812IZ95"/>
<dbReference type="InterPro" id="IPR003409">
    <property type="entry name" value="MORN"/>
</dbReference>
<reference evidence="4" key="1">
    <citation type="submission" date="2021-02" db="EMBL/GenBank/DDBJ databases">
        <authorList>
            <person name="Dougan E. K."/>
            <person name="Rhodes N."/>
            <person name="Thang M."/>
            <person name="Chan C."/>
        </authorList>
    </citation>
    <scope>NUCLEOTIDE SEQUENCE</scope>
</reference>
<dbReference type="PRINTS" id="PR01951">
    <property type="entry name" value="LANCEUKARYTE"/>
</dbReference>
<comment type="caution">
    <text evidence="4">The sequence shown here is derived from an EMBL/GenBank/DDBJ whole genome shotgun (WGS) entry which is preliminary data.</text>
</comment>
<dbReference type="InterPro" id="IPR020464">
    <property type="entry name" value="LanC-like_prot_euk"/>
</dbReference>
<dbReference type="Gene3D" id="1.50.10.10">
    <property type="match status" value="1"/>
</dbReference>
<dbReference type="Gene3D" id="2.20.110.10">
    <property type="entry name" value="Histone H3 K4-specific methyltransferase SET7/9 N-terminal domain"/>
    <property type="match status" value="2"/>
</dbReference>
<dbReference type="OrthoDB" id="10257263at2759"/>
<dbReference type="CDD" id="cd04794">
    <property type="entry name" value="euk_LANCL"/>
    <property type="match status" value="1"/>
</dbReference>
<dbReference type="InterPro" id="IPR012341">
    <property type="entry name" value="6hp_glycosidase-like_sf"/>
</dbReference>
<evidence type="ECO:0000256" key="1">
    <source>
        <dbReference type="ARBA" id="ARBA00007179"/>
    </source>
</evidence>
<feature type="binding site" evidence="3">
    <location>
        <position position="295"/>
    </location>
    <ligand>
        <name>Zn(2+)</name>
        <dbReference type="ChEBI" id="CHEBI:29105"/>
    </ligand>
</feature>
<keyword evidence="3" id="KW-0862">Zinc</keyword>
<dbReference type="GO" id="GO:0005886">
    <property type="term" value="C:plasma membrane"/>
    <property type="evidence" value="ECO:0007669"/>
    <property type="project" value="TreeGrafter"/>
</dbReference>
<keyword evidence="5" id="KW-1185">Reference proteome</keyword>
<dbReference type="SMART" id="SM00698">
    <property type="entry name" value="MORN"/>
    <property type="match status" value="6"/>
</dbReference>
<evidence type="ECO:0000256" key="2">
    <source>
        <dbReference type="ARBA" id="ARBA00022737"/>
    </source>
</evidence>
<feature type="binding site" evidence="3">
    <location>
        <position position="342"/>
    </location>
    <ligand>
        <name>Zn(2+)</name>
        <dbReference type="ChEBI" id="CHEBI:29105"/>
    </ligand>
</feature>
<dbReference type="GO" id="GO:0031179">
    <property type="term" value="P:peptide modification"/>
    <property type="evidence" value="ECO:0007669"/>
    <property type="project" value="InterPro"/>
</dbReference>
<dbReference type="GO" id="GO:0046872">
    <property type="term" value="F:metal ion binding"/>
    <property type="evidence" value="ECO:0007669"/>
    <property type="project" value="UniProtKB-KW"/>
</dbReference>
<dbReference type="PRINTS" id="PR01950">
    <property type="entry name" value="LANCSUPER"/>
</dbReference>
<dbReference type="GO" id="GO:0005975">
    <property type="term" value="P:carbohydrate metabolic process"/>
    <property type="evidence" value="ECO:0007669"/>
    <property type="project" value="InterPro"/>
</dbReference>
<dbReference type="Pfam" id="PF05147">
    <property type="entry name" value="LANC_like"/>
    <property type="match status" value="1"/>
</dbReference>
<evidence type="ECO:0000256" key="3">
    <source>
        <dbReference type="PIRSR" id="PIRSR607822-1"/>
    </source>
</evidence>
<dbReference type="SMART" id="SM01260">
    <property type="entry name" value="LANC_like"/>
    <property type="match status" value="1"/>
</dbReference>
<accession>A0A812IZ95</accession>
<dbReference type="PANTHER" id="PTHR12736:SF7">
    <property type="entry name" value="LANC-LIKE PROTEIN 3"/>
    <property type="match status" value="1"/>
</dbReference>
<proteinExistence type="inferred from homology"/>
<gene>
    <name evidence="4" type="primary">LANCL2</name>
    <name evidence="4" type="ORF">SNEC2469_LOCUS1279</name>
</gene>
<name>A0A812IZ95_9DINO</name>
<dbReference type="SUPFAM" id="SSF82185">
    <property type="entry name" value="Histone H3 K4-specific methyltransferase SET7/9 N-terminal domain"/>
    <property type="match status" value="1"/>
</dbReference>
<dbReference type="PANTHER" id="PTHR12736">
    <property type="entry name" value="LANC-LIKE PROTEIN"/>
    <property type="match status" value="1"/>
</dbReference>
<keyword evidence="2" id="KW-0677">Repeat</keyword>
<sequence length="559" mass="61659">HSPPSEQKAWRKTLGKEITGTKEVPPLVVNVLSVEDGRHFRNDLDDSSRPVDWEVKLRRTLATLTASLSRAKHRKGSVYTGAGGVAYTLLHLAACGLHDPSSSCVDSARILAEAERSSDARRVTLLEGLAGCVALQAWTHQLCQEQEKVQECVRRVERLAELACALPEGECEVLYGRCGFLGVVLFLRKHLKDPQLLAEPATEIVRQVVESGRRHSQEGWPLYYEWHDKCYLGGAHGIAGILHTLVQLPEELAAAGSDVANLICQSADKLLDGRFVSGNLPSSLGSDRDRLVQFCHGATGAVPLMLRLASVYKQPRYLQQAQELGHVIWRRGLLNTKGLGLCHGTPGNGFAFLALYRQTRDEVWLNRALHFAVFACEHQDDLSQLADRPYSLFEGLAGAACFWGSDGSTVILEGGFRFTGMWVDDQKQGYGILEQPDGSRFEGNFVDDKPNGEGRLAYISGDVYEGQWVNERAEGFGIFTRRDGSSYEGQWLNDLQHGYGIETWPDGSRFEGMYCAGAKDGHGKFIWSDGAIYKGSFSNNCFHGSGDYRPCPAMISAHP</sequence>
<feature type="non-terminal residue" evidence="4">
    <location>
        <position position="559"/>
    </location>
</feature>
<evidence type="ECO:0000313" key="4">
    <source>
        <dbReference type="EMBL" id="CAE7194185.1"/>
    </source>
</evidence>
<dbReference type="InterPro" id="IPR007822">
    <property type="entry name" value="LANC-like"/>
</dbReference>